<dbReference type="Gene3D" id="1.10.340.30">
    <property type="entry name" value="Hypothetical protein, domain 2"/>
    <property type="match status" value="1"/>
</dbReference>
<evidence type="ECO:0000313" key="7">
    <source>
        <dbReference type="Proteomes" id="UP000809789"/>
    </source>
</evidence>
<dbReference type="PANTHER" id="PTHR43003:SF5">
    <property type="entry name" value="DNA-3-METHYLADENINE GLYCOSYLASE"/>
    <property type="match status" value="1"/>
</dbReference>
<evidence type="ECO:0000256" key="3">
    <source>
        <dbReference type="ARBA" id="ARBA00023204"/>
    </source>
</evidence>
<dbReference type="GO" id="GO:0006307">
    <property type="term" value="P:DNA alkylation repair"/>
    <property type="evidence" value="ECO:0007669"/>
    <property type="project" value="TreeGrafter"/>
</dbReference>
<dbReference type="InterPro" id="IPR051912">
    <property type="entry name" value="Alkylbase_DNA_Glycosylase/TA"/>
</dbReference>
<dbReference type="GO" id="GO:0032131">
    <property type="term" value="F:alkylated DNA binding"/>
    <property type="evidence" value="ECO:0007669"/>
    <property type="project" value="TreeGrafter"/>
</dbReference>
<dbReference type="AlphaFoldDB" id="A0A8K0LBC7"/>
<sequence>MSLRRSTRVQSQTVADTIISAVKAVTPVKKRARPKADPVKDAPTLSNGASEALPASQDAQGFKIPTTPSPAKRRRPNPTTPIPPPLTPTPSAIGVMLTPQPIHSSGDIDDPLPSLPATPHGTNAPLTTPNGQRIAPQSTQGIRPPPSTTNLTLLSDAKAHLISVDASLRPLIEAHHCRVFDPSGLAEEIDPFRSLASGIMAQQVSGAAASSIKKKFIGLFPAGYRGSEHPGPPTFPAPGIVAATDLATLRTAGLSARKAEYIQGLAEKFESGDLSAQMLSEAGDEEVMERLVAVRGLGKWSVEMFCCFGLKRMDMFSTGDLGVQRGMAIYKGRDVAKLKGKGGKWKYMSEKEMVETAERFRPYRSLFMWYMWRIETAPGQGGTIVDAIQENA</sequence>
<dbReference type="PANTHER" id="PTHR43003">
    <property type="entry name" value="DNA-3-METHYLADENINE GLYCOSYLASE"/>
    <property type="match status" value="1"/>
</dbReference>
<dbReference type="SUPFAM" id="SSF48150">
    <property type="entry name" value="DNA-glycosylase"/>
    <property type="match status" value="1"/>
</dbReference>
<dbReference type="GO" id="GO:0006285">
    <property type="term" value="P:base-excision repair, AP site formation"/>
    <property type="evidence" value="ECO:0007669"/>
    <property type="project" value="TreeGrafter"/>
</dbReference>
<keyword evidence="2" id="KW-0227">DNA damage</keyword>
<proteinExistence type="inferred from homology"/>
<dbReference type="Pfam" id="PF00730">
    <property type="entry name" value="HhH-GPD"/>
    <property type="match status" value="1"/>
</dbReference>
<dbReference type="GO" id="GO:0032993">
    <property type="term" value="C:protein-DNA complex"/>
    <property type="evidence" value="ECO:0007669"/>
    <property type="project" value="TreeGrafter"/>
</dbReference>
<dbReference type="Gene3D" id="1.10.1670.40">
    <property type="match status" value="1"/>
</dbReference>
<comment type="similarity">
    <text evidence="1">Belongs to the alkylbase DNA glycosidase AlkA family.</text>
</comment>
<dbReference type="GO" id="GO:0043916">
    <property type="term" value="F:DNA-7-methylguanine glycosylase activity"/>
    <property type="evidence" value="ECO:0007669"/>
    <property type="project" value="TreeGrafter"/>
</dbReference>
<feature type="domain" description="HhH-GPD" evidence="5">
    <location>
        <begin position="200"/>
        <end position="376"/>
    </location>
</feature>
<feature type="region of interest" description="Disordered" evidence="4">
    <location>
        <begin position="28"/>
        <end position="149"/>
    </location>
</feature>
<dbReference type="GO" id="GO:0008725">
    <property type="term" value="F:DNA-3-methyladenine glycosylase activity"/>
    <property type="evidence" value="ECO:0007669"/>
    <property type="project" value="TreeGrafter"/>
</dbReference>
<dbReference type="Proteomes" id="UP000809789">
    <property type="component" value="Unassembled WGS sequence"/>
</dbReference>
<name>A0A8K0LBC7_9PEZI</name>
<dbReference type="CDD" id="cd00056">
    <property type="entry name" value="ENDO3c"/>
    <property type="match status" value="1"/>
</dbReference>
<feature type="compositionally biased region" description="Polar residues" evidence="4">
    <location>
        <begin position="120"/>
        <end position="141"/>
    </location>
</feature>
<dbReference type="InterPro" id="IPR003265">
    <property type="entry name" value="HhH-GPD_domain"/>
</dbReference>
<organism evidence="6 7">
    <name type="scientific">Elsinoe batatas</name>
    <dbReference type="NCBI Taxonomy" id="2601811"/>
    <lineage>
        <taxon>Eukaryota</taxon>
        <taxon>Fungi</taxon>
        <taxon>Dikarya</taxon>
        <taxon>Ascomycota</taxon>
        <taxon>Pezizomycotina</taxon>
        <taxon>Dothideomycetes</taxon>
        <taxon>Dothideomycetidae</taxon>
        <taxon>Myriangiales</taxon>
        <taxon>Elsinoaceae</taxon>
        <taxon>Elsinoe</taxon>
    </lineage>
</organism>
<evidence type="ECO:0000256" key="4">
    <source>
        <dbReference type="SAM" id="MobiDB-lite"/>
    </source>
</evidence>
<accession>A0A8K0LBC7</accession>
<dbReference type="InterPro" id="IPR011257">
    <property type="entry name" value="DNA_glycosylase"/>
</dbReference>
<dbReference type="FunFam" id="1.10.340.30:FF:000004">
    <property type="entry name" value="DNA-3-methyladenine glycosylase II"/>
    <property type="match status" value="1"/>
</dbReference>
<keyword evidence="7" id="KW-1185">Reference proteome</keyword>
<evidence type="ECO:0000256" key="1">
    <source>
        <dbReference type="ARBA" id="ARBA00010817"/>
    </source>
</evidence>
<evidence type="ECO:0000313" key="6">
    <source>
        <dbReference type="EMBL" id="KAG8630955.1"/>
    </source>
</evidence>
<reference evidence="6" key="1">
    <citation type="submission" date="2021-07" db="EMBL/GenBank/DDBJ databases">
        <title>Elsinoe batatas strain:CRI-CJ2 Genome sequencing and assembly.</title>
        <authorList>
            <person name="Huang L."/>
        </authorList>
    </citation>
    <scope>NUCLEOTIDE SEQUENCE</scope>
    <source>
        <strain evidence="6">CRI-CJ2</strain>
    </source>
</reference>
<protein>
    <recommendedName>
        <fullName evidence="5">HhH-GPD domain-containing protein</fullName>
    </recommendedName>
</protein>
<dbReference type="EMBL" id="JAESVG020000001">
    <property type="protein sequence ID" value="KAG8630955.1"/>
    <property type="molecule type" value="Genomic_DNA"/>
</dbReference>
<keyword evidence="3" id="KW-0234">DNA repair</keyword>
<dbReference type="OrthoDB" id="415889at2759"/>
<evidence type="ECO:0000256" key="2">
    <source>
        <dbReference type="ARBA" id="ARBA00022763"/>
    </source>
</evidence>
<gene>
    <name evidence="6" type="ORF">KVT40_000095</name>
</gene>
<evidence type="ECO:0000259" key="5">
    <source>
        <dbReference type="SMART" id="SM00478"/>
    </source>
</evidence>
<dbReference type="GO" id="GO:0005634">
    <property type="term" value="C:nucleus"/>
    <property type="evidence" value="ECO:0007669"/>
    <property type="project" value="TreeGrafter"/>
</dbReference>
<dbReference type="SMART" id="SM00478">
    <property type="entry name" value="ENDO3c"/>
    <property type="match status" value="1"/>
</dbReference>
<comment type="caution">
    <text evidence="6">The sequence shown here is derived from an EMBL/GenBank/DDBJ whole genome shotgun (WGS) entry which is preliminary data.</text>
</comment>
<feature type="compositionally biased region" description="Pro residues" evidence="4">
    <location>
        <begin position="78"/>
        <end position="88"/>
    </location>
</feature>